<evidence type="ECO:0000256" key="8">
    <source>
        <dbReference type="ARBA" id="ARBA00023012"/>
    </source>
</evidence>
<sequence length="387" mass="44097">MTKNYYTYKKRYKLIILLGAVIIGAFSSIYTKSLVDELKAEERKKVELWAEATRQLVKPGNNDNSIGLTLEVLKNNTTVPVILTDNANNILHHRNLTVPKKNDETYLKNKLQELKSEGKYIEIDLGDNEKQYLYYQTSTLLIKLTWFPVIQLLVVSIFVFIAYLAFSNSRKAEQNQVWVGMSKETAHQLGTPITSLMGWVDYLDLKINDPETIGEIRKDVTRLQNIADRFSKIGSKPILKSINLSSTIDNCVKYLKTRSSDKVIFNVDIEPDIKTEANSTLLEWVLENLIKNAIDAIKGYGTITISSQVHDSFVAIEISDNGKGIPRKNFKTVFDPGYTTKKRGWGLGLSLTKRIIEEYHKGKIYVKESEPLKKTTFRIILPTHVSN</sequence>
<evidence type="ECO:0000256" key="1">
    <source>
        <dbReference type="ARBA" id="ARBA00000085"/>
    </source>
</evidence>
<organism evidence="11 12">
    <name type="scientific">Plebeiibacterium marinum</name>
    <dbReference type="NCBI Taxonomy" id="2992111"/>
    <lineage>
        <taxon>Bacteria</taxon>
        <taxon>Pseudomonadati</taxon>
        <taxon>Bacteroidota</taxon>
        <taxon>Bacteroidia</taxon>
        <taxon>Marinilabiliales</taxon>
        <taxon>Marinilabiliaceae</taxon>
        <taxon>Plebeiibacterium</taxon>
    </lineage>
</organism>
<keyword evidence="3" id="KW-0597">Phosphoprotein</keyword>
<feature type="domain" description="Histidine kinase" evidence="10">
    <location>
        <begin position="184"/>
        <end position="385"/>
    </location>
</feature>
<evidence type="ECO:0000256" key="6">
    <source>
        <dbReference type="ARBA" id="ARBA00022777"/>
    </source>
</evidence>
<accession>A0AAE3MDP0</accession>
<evidence type="ECO:0000256" key="4">
    <source>
        <dbReference type="ARBA" id="ARBA00022679"/>
    </source>
</evidence>
<protein>
    <recommendedName>
        <fullName evidence="2">histidine kinase</fullName>
        <ecNumber evidence="2">2.7.13.3</ecNumber>
    </recommendedName>
</protein>
<evidence type="ECO:0000256" key="2">
    <source>
        <dbReference type="ARBA" id="ARBA00012438"/>
    </source>
</evidence>
<dbReference type="PANTHER" id="PTHR43065:SF10">
    <property type="entry name" value="PEROXIDE STRESS-ACTIVATED HISTIDINE KINASE MAK3"/>
    <property type="match status" value="1"/>
</dbReference>
<dbReference type="SUPFAM" id="SSF55874">
    <property type="entry name" value="ATPase domain of HSP90 chaperone/DNA topoisomerase II/histidine kinase"/>
    <property type="match status" value="1"/>
</dbReference>
<dbReference type="InterPro" id="IPR005467">
    <property type="entry name" value="His_kinase_dom"/>
</dbReference>
<comment type="catalytic activity">
    <reaction evidence="1">
        <text>ATP + protein L-histidine = ADP + protein N-phospho-L-histidine.</text>
        <dbReference type="EC" id="2.7.13.3"/>
    </reaction>
</comment>
<keyword evidence="9" id="KW-1133">Transmembrane helix</keyword>
<gene>
    <name evidence="11" type="ORF">OM074_09350</name>
</gene>
<evidence type="ECO:0000256" key="9">
    <source>
        <dbReference type="SAM" id="Phobius"/>
    </source>
</evidence>
<keyword evidence="6 11" id="KW-0418">Kinase</keyword>
<dbReference type="AlphaFoldDB" id="A0AAE3MDP0"/>
<evidence type="ECO:0000256" key="3">
    <source>
        <dbReference type="ARBA" id="ARBA00022553"/>
    </source>
</evidence>
<name>A0AAE3MDP0_9BACT</name>
<dbReference type="Pfam" id="PF02518">
    <property type="entry name" value="HATPase_c"/>
    <property type="match status" value="1"/>
</dbReference>
<dbReference type="PANTHER" id="PTHR43065">
    <property type="entry name" value="SENSOR HISTIDINE KINASE"/>
    <property type="match status" value="1"/>
</dbReference>
<dbReference type="Proteomes" id="UP001207408">
    <property type="component" value="Unassembled WGS sequence"/>
</dbReference>
<dbReference type="PROSITE" id="PS50109">
    <property type="entry name" value="HIS_KIN"/>
    <property type="match status" value="1"/>
</dbReference>
<dbReference type="InterPro" id="IPR003661">
    <property type="entry name" value="HisK_dim/P_dom"/>
</dbReference>
<keyword evidence="5" id="KW-0547">Nucleotide-binding</keyword>
<dbReference type="SMART" id="SM00387">
    <property type="entry name" value="HATPase_c"/>
    <property type="match status" value="1"/>
</dbReference>
<evidence type="ECO:0000259" key="10">
    <source>
        <dbReference type="PROSITE" id="PS50109"/>
    </source>
</evidence>
<feature type="transmembrane region" description="Helical" evidence="9">
    <location>
        <begin position="12"/>
        <end position="30"/>
    </location>
</feature>
<keyword evidence="7" id="KW-0067">ATP-binding</keyword>
<keyword evidence="9" id="KW-0812">Transmembrane</keyword>
<proteinExistence type="predicted"/>
<feature type="transmembrane region" description="Helical" evidence="9">
    <location>
        <begin position="144"/>
        <end position="166"/>
    </location>
</feature>
<comment type="caution">
    <text evidence="11">The sequence shown here is derived from an EMBL/GenBank/DDBJ whole genome shotgun (WGS) entry which is preliminary data.</text>
</comment>
<dbReference type="InterPro" id="IPR003594">
    <property type="entry name" value="HATPase_dom"/>
</dbReference>
<dbReference type="InterPro" id="IPR004358">
    <property type="entry name" value="Sig_transdc_His_kin-like_C"/>
</dbReference>
<dbReference type="GO" id="GO:0005524">
    <property type="term" value="F:ATP binding"/>
    <property type="evidence" value="ECO:0007669"/>
    <property type="project" value="UniProtKB-KW"/>
</dbReference>
<evidence type="ECO:0000256" key="5">
    <source>
        <dbReference type="ARBA" id="ARBA00022741"/>
    </source>
</evidence>
<keyword evidence="9" id="KW-0472">Membrane</keyword>
<dbReference type="InterPro" id="IPR036890">
    <property type="entry name" value="HATPase_C_sf"/>
</dbReference>
<reference evidence="11" key="1">
    <citation type="submission" date="2022-10" db="EMBL/GenBank/DDBJ databases">
        <authorList>
            <person name="Yu W.X."/>
        </authorList>
    </citation>
    <scope>NUCLEOTIDE SEQUENCE</scope>
    <source>
        <strain evidence="11">D04</strain>
    </source>
</reference>
<keyword evidence="12" id="KW-1185">Reference proteome</keyword>
<dbReference type="RefSeq" id="WP_301199198.1">
    <property type="nucleotide sequence ID" value="NZ_JAPDPI010000016.1"/>
</dbReference>
<dbReference type="GO" id="GO:0000155">
    <property type="term" value="F:phosphorelay sensor kinase activity"/>
    <property type="evidence" value="ECO:0007669"/>
    <property type="project" value="InterPro"/>
</dbReference>
<dbReference type="EMBL" id="JAPDPI010000016">
    <property type="protein sequence ID" value="MCW3805834.1"/>
    <property type="molecule type" value="Genomic_DNA"/>
</dbReference>
<keyword evidence="8" id="KW-0902">Two-component regulatory system</keyword>
<dbReference type="PRINTS" id="PR00344">
    <property type="entry name" value="BCTRLSENSOR"/>
</dbReference>
<dbReference type="Gene3D" id="3.30.565.10">
    <property type="entry name" value="Histidine kinase-like ATPase, C-terminal domain"/>
    <property type="match status" value="1"/>
</dbReference>
<dbReference type="CDD" id="cd00082">
    <property type="entry name" value="HisKA"/>
    <property type="match status" value="1"/>
</dbReference>
<evidence type="ECO:0000256" key="7">
    <source>
        <dbReference type="ARBA" id="ARBA00022840"/>
    </source>
</evidence>
<evidence type="ECO:0000313" key="11">
    <source>
        <dbReference type="EMBL" id="MCW3805834.1"/>
    </source>
</evidence>
<keyword evidence="4" id="KW-0808">Transferase</keyword>
<evidence type="ECO:0000313" key="12">
    <source>
        <dbReference type="Proteomes" id="UP001207408"/>
    </source>
</evidence>
<dbReference type="EC" id="2.7.13.3" evidence="2"/>